<dbReference type="PANTHER" id="PTHR47843">
    <property type="entry name" value="BTB DOMAIN-CONTAINING PROTEIN-RELATED"/>
    <property type="match status" value="1"/>
</dbReference>
<dbReference type="InterPro" id="IPR000210">
    <property type="entry name" value="BTB/POZ_dom"/>
</dbReference>
<dbReference type="Pfam" id="PF00651">
    <property type="entry name" value="BTB"/>
    <property type="match status" value="1"/>
</dbReference>
<gene>
    <name evidence="3" type="ORF">ZT1A5_G11356</name>
</gene>
<accession>A0A1Y6LZU3</accession>
<dbReference type="Gene3D" id="3.30.710.10">
    <property type="entry name" value="Potassium Channel Kv1.1, Chain A"/>
    <property type="match status" value="1"/>
</dbReference>
<dbReference type="PANTHER" id="PTHR47843:SF2">
    <property type="entry name" value="BTB DOMAIN-CONTAINING PROTEIN"/>
    <property type="match status" value="1"/>
</dbReference>
<dbReference type="PROSITE" id="PS50097">
    <property type="entry name" value="BTB"/>
    <property type="match status" value="1"/>
</dbReference>
<feature type="compositionally biased region" description="Basic and acidic residues" evidence="1">
    <location>
        <begin position="44"/>
        <end position="55"/>
    </location>
</feature>
<name>A0A1Y6LZU3_ZYMTR</name>
<dbReference type="InterPro" id="IPR011333">
    <property type="entry name" value="SKP1/BTB/POZ_sf"/>
</dbReference>
<dbReference type="AlphaFoldDB" id="A0A1Y6LZU3"/>
<feature type="compositionally biased region" description="Basic and acidic residues" evidence="1">
    <location>
        <begin position="8"/>
        <end position="26"/>
    </location>
</feature>
<dbReference type="CDD" id="cd18186">
    <property type="entry name" value="BTB_POZ_ZBTB_KLHL-like"/>
    <property type="match status" value="1"/>
</dbReference>
<dbReference type="EMBL" id="LT882688">
    <property type="protein sequence ID" value="SMY29907.1"/>
    <property type="molecule type" value="Genomic_DNA"/>
</dbReference>
<proteinExistence type="predicted"/>
<feature type="domain" description="BTB" evidence="2">
    <location>
        <begin position="184"/>
        <end position="251"/>
    </location>
</feature>
<evidence type="ECO:0000313" key="3">
    <source>
        <dbReference type="EMBL" id="SMY29907.1"/>
    </source>
</evidence>
<feature type="region of interest" description="Disordered" evidence="1">
    <location>
        <begin position="1"/>
        <end position="101"/>
    </location>
</feature>
<evidence type="ECO:0000259" key="2">
    <source>
        <dbReference type="PROSITE" id="PS50097"/>
    </source>
</evidence>
<evidence type="ECO:0000313" key="4">
    <source>
        <dbReference type="Proteomes" id="UP000215453"/>
    </source>
</evidence>
<dbReference type="Proteomes" id="UP000215453">
    <property type="component" value="Chromosome 13"/>
</dbReference>
<evidence type="ECO:0000256" key="1">
    <source>
        <dbReference type="SAM" id="MobiDB-lite"/>
    </source>
</evidence>
<dbReference type="SUPFAM" id="SSF54695">
    <property type="entry name" value="POZ domain"/>
    <property type="match status" value="1"/>
</dbReference>
<protein>
    <recommendedName>
        <fullName evidence="2">BTB domain-containing protein</fullName>
    </recommendedName>
</protein>
<sequence>MAPTKPPKPKEPTSDRVLRSAPRKEAVATSKKPTTPKNVASPEKVTDKKQLEPRKLAALNAAFRADPGGPQAKKTDPIEDTTESTSLRGPATGRGLDCGGTSLREAANTAVTVPQPVTATQAFQRPADEAPSERSVLVTEESSADLAIPSVPDKLHAVEAEVHGADTIQPPEQPVKKSVYANTIDVLVGPDGQRFVVHENYICRKSAFFKAACSKKWVEGRHRVVRLPEILPQTFRIYLDWTYTDRFSLQAVKSSLGAGCFKDHGVECTRENCLVRARLLEFERCYIAAKYLMDDPLHIVVIDGMREWMITKNQERFADQVIELAWSETERGCGLQRVVLDGYLAKIEAADVRGVLEAKFPEFVVDLAARLVELRRNGFTEVSQYTVDKCYHDHQGSKCT</sequence>
<reference evidence="3 4" key="1">
    <citation type="submission" date="2016-10" db="EMBL/GenBank/DDBJ databases">
        <authorList>
            <person name="Varghese N."/>
        </authorList>
    </citation>
    <scope>NUCLEOTIDE SEQUENCE [LARGE SCALE GENOMIC DNA]</scope>
</reference>
<organism evidence="3 4">
    <name type="scientific">Zymoseptoria tritici ST99CH_1A5</name>
    <dbReference type="NCBI Taxonomy" id="1276529"/>
    <lineage>
        <taxon>Eukaryota</taxon>
        <taxon>Fungi</taxon>
        <taxon>Dikarya</taxon>
        <taxon>Ascomycota</taxon>
        <taxon>Pezizomycotina</taxon>
        <taxon>Dothideomycetes</taxon>
        <taxon>Dothideomycetidae</taxon>
        <taxon>Mycosphaerellales</taxon>
        <taxon>Mycosphaerellaceae</taxon>
        <taxon>Zymoseptoria</taxon>
    </lineage>
</organism>